<reference evidence="1 2" key="1">
    <citation type="journal article" date="2015" name="Proc. Natl. Acad. Sci. U.S.A.">
        <title>The resurrection genome of Boea hygrometrica: A blueprint for survival of dehydration.</title>
        <authorList>
            <person name="Xiao L."/>
            <person name="Yang G."/>
            <person name="Zhang L."/>
            <person name="Yang X."/>
            <person name="Zhao S."/>
            <person name="Ji Z."/>
            <person name="Zhou Q."/>
            <person name="Hu M."/>
            <person name="Wang Y."/>
            <person name="Chen M."/>
            <person name="Xu Y."/>
            <person name="Jin H."/>
            <person name="Xiao X."/>
            <person name="Hu G."/>
            <person name="Bao F."/>
            <person name="Hu Y."/>
            <person name="Wan P."/>
            <person name="Li L."/>
            <person name="Deng X."/>
            <person name="Kuang T."/>
            <person name="Xiang C."/>
            <person name="Zhu J.K."/>
            <person name="Oliver M.J."/>
            <person name="He Y."/>
        </authorList>
    </citation>
    <scope>NUCLEOTIDE SEQUENCE [LARGE SCALE GENOMIC DNA]</scope>
    <source>
        <strain evidence="2">cv. XS01</strain>
    </source>
</reference>
<dbReference type="Proteomes" id="UP000250235">
    <property type="component" value="Unassembled WGS sequence"/>
</dbReference>
<accession>A0A2Z6ZZW7</accession>
<dbReference type="AlphaFoldDB" id="A0A2Z6ZZW7"/>
<sequence length="71" mass="7895">MYAAKLSMKVRSSISYISHSSTIGKDPLEGFDYSDPRSNPLLRLAVARTPSHHCAPARKLRVSNFTSFTPQ</sequence>
<proteinExistence type="predicted"/>
<organism evidence="1 2">
    <name type="scientific">Dorcoceras hygrometricum</name>
    <dbReference type="NCBI Taxonomy" id="472368"/>
    <lineage>
        <taxon>Eukaryota</taxon>
        <taxon>Viridiplantae</taxon>
        <taxon>Streptophyta</taxon>
        <taxon>Embryophyta</taxon>
        <taxon>Tracheophyta</taxon>
        <taxon>Spermatophyta</taxon>
        <taxon>Magnoliopsida</taxon>
        <taxon>eudicotyledons</taxon>
        <taxon>Gunneridae</taxon>
        <taxon>Pentapetalae</taxon>
        <taxon>asterids</taxon>
        <taxon>lamiids</taxon>
        <taxon>Lamiales</taxon>
        <taxon>Gesneriaceae</taxon>
        <taxon>Didymocarpoideae</taxon>
        <taxon>Trichosporeae</taxon>
        <taxon>Loxocarpinae</taxon>
        <taxon>Dorcoceras</taxon>
    </lineage>
</organism>
<name>A0A2Z6ZZW7_9LAMI</name>
<evidence type="ECO:0000313" key="1">
    <source>
        <dbReference type="EMBL" id="KZV14601.1"/>
    </source>
</evidence>
<protein>
    <submittedName>
        <fullName evidence="1">Uncharacterized protein</fullName>
    </submittedName>
</protein>
<evidence type="ECO:0000313" key="2">
    <source>
        <dbReference type="Proteomes" id="UP000250235"/>
    </source>
</evidence>
<dbReference type="EMBL" id="KV020347">
    <property type="protein sequence ID" value="KZV14601.1"/>
    <property type="molecule type" value="Genomic_DNA"/>
</dbReference>
<keyword evidence="2" id="KW-1185">Reference proteome</keyword>
<gene>
    <name evidence="1" type="ORF">F511_42362</name>
</gene>